<feature type="domain" description="DUF6697" evidence="2">
    <location>
        <begin position="320"/>
        <end position="461"/>
    </location>
</feature>
<evidence type="ECO:0000313" key="3">
    <source>
        <dbReference type="EMBL" id="TDL18486.1"/>
    </source>
</evidence>
<name>A0A4Y7PTW5_9AGAM</name>
<dbReference type="STRING" id="50990.A0A4Y7PTW5"/>
<dbReference type="Proteomes" id="UP000294933">
    <property type="component" value="Unassembled WGS sequence"/>
</dbReference>
<organism evidence="3 4">
    <name type="scientific">Rickenella mellea</name>
    <dbReference type="NCBI Taxonomy" id="50990"/>
    <lineage>
        <taxon>Eukaryota</taxon>
        <taxon>Fungi</taxon>
        <taxon>Dikarya</taxon>
        <taxon>Basidiomycota</taxon>
        <taxon>Agaricomycotina</taxon>
        <taxon>Agaricomycetes</taxon>
        <taxon>Hymenochaetales</taxon>
        <taxon>Rickenellaceae</taxon>
        <taxon>Rickenella</taxon>
    </lineage>
</organism>
<protein>
    <recommendedName>
        <fullName evidence="2">DUF6697 domain-containing protein</fullName>
    </recommendedName>
</protein>
<keyword evidence="4" id="KW-1185">Reference proteome</keyword>
<dbReference type="EMBL" id="ML170207">
    <property type="protein sequence ID" value="TDL18486.1"/>
    <property type="molecule type" value="Genomic_DNA"/>
</dbReference>
<dbReference type="InterPro" id="IPR046520">
    <property type="entry name" value="DUF6697"/>
</dbReference>
<reference evidence="3 4" key="1">
    <citation type="submission" date="2018-06" db="EMBL/GenBank/DDBJ databases">
        <title>A transcriptomic atlas of mushroom development highlights an independent origin of complex multicellularity.</title>
        <authorList>
            <consortium name="DOE Joint Genome Institute"/>
            <person name="Krizsan K."/>
            <person name="Almasi E."/>
            <person name="Merenyi Z."/>
            <person name="Sahu N."/>
            <person name="Viragh M."/>
            <person name="Koszo T."/>
            <person name="Mondo S."/>
            <person name="Kiss B."/>
            <person name="Balint B."/>
            <person name="Kues U."/>
            <person name="Barry K."/>
            <person name="Hegedus J.C."/>
            <person name="Henrissat B."/>
            <person name="Johnson J."/>
            <person name="Lipzen A."/>
            <person name="Ohm R."/>
            <person name="Nagy I."/>
            <person name="Pangilinan J."/>
            <person name="Yan J."/>
            <person name="Xiong Y."/>
            <person name="Grigoriev I.V."/>
            <person name="Hibbett D.S."/>
            <person name="Nagy L.G."/>
        </authorList>
    </citation>
    <scope>NUCLEOTIDE SEQUENCE [LARGE SCALE GENOMIC DNA]</scope>
    <source>
        <strain evidence="3 4">SZMC22713</strain>
    </source>
</reference>
<dbReference type="VEuPathDB" id="FungiDB:BD410DRAFT_753187"/>
<feature type="coiled-coil region" evidence="1">
    <location>
        <begin position="32"/>
        <end position="59"/>
    </location>
</feature>
<accession>A0A4Y7PTW5</accession>
<gene>
    <name evidence="3" type="ORF">BD410DRAFT_753187</name>
</gene>
<evidence type="ECO:0000256" key="1">
    <source>
        <dbReference type="SAM" id="Coils"/>
    </source>
</evidence>
<dbReference type="Pfam" id="PF20411">
    <property type="entry name" value="DUF6697"/>
    <property type="match status" value="1"/>
</dbReference>
<feature type="coiled-coil region" evidence="1">
    <location>
        <begin position="99"/>
        <end position="159"/>
    </location>
</feature>
<proteinExistence type="predicted"/>
<dbReference type="AlphaFoldDB" id="A0A4Y7PTW5"/>
<evidence type="ECO:0000259" key="2">
    <source>
        <dbReference type="Pfam" id="PF20411"/>
    </source>
</evidence>
<keyword evidence="1" id="KW-0175">Coiled coil</keyword>
<evidence type="ECO:0000313" key="4">
    <source>
        <dbReference type="Proteomes" id="UP000294933"/>
    </source>
</evidence>
<dbReference type="OrthoDB" id="3219211at2759"/>
<sequence>MSISSGISQEELKNIPIVYPGRPSDAFIHGPQAGTNENNHDLVEELRQARREIQLLKSMDPFRAADMALEIQVMKMHADEAASARDSAVQRLASAYDSIKQKAQLVTKLQSEKDELERKLADSTFRVQETVAAARADERRSMEAEIVRLTGVIAKLNAEIARLRGGKAVDGGLASIWDSGHPIVSSASLAPKASTDNALRNITNGIDHLAIEPSRPRSALSTSSATVVPISSTCSTPIMKPKLSGILTSSHIESNQRDVSPIRNPKHIIDARFAILASLPLPNTVPNDVLKPIIIPPPVTLHEFLSNATGSTKSYLTGYRAFQDKTTMWCPEREEHGYFMTPLYKCNTNPRIITAHRWTEVDPRGRLDQPTECFYNKDGKWYYAGQYVALRLEDLSVKEWETLEPETVSTLIKDTLSGRKNTSPQNHYETAQLYAVGALKVACVGLQCVGFNTALYDAIVAQAARCTVSGRWRAMWGEEMG</sequence>